<name>A0A814LBJ8_9BILA</name>
<keyword evidence="2" id="KW-1133">Transmembrane helix</keyword>
<gene>
    <name evidence="3" type="ORF">GPM918_LOCUS16910</name>
    <name evidence="4" type="ORF">SRO942_LOCUS16907</name>
</gene>
<accession>A0A814LBJ8</accession>
<keyword evidence="2" id="KW-0472">Membrane</keyword>
<feature type="transmembrane region" description="Helical" evidence="2">
    <location>
        <begin position="297"/>
        <end position="322"/>
    </location>
</feature>
<dbReference type="InterPro" id="IPR050927">
    <property type="entry name" value="TRPM"/>
</dbReference>
<comment type="caution">
    <text evidence="3">The sequence shown here is derived from an EMBL/GenBank/DDBJ whole genome shotgun (WGS) entry which is preliminary data.</text>
</comment>
<feature type="region of interest" description="Disordered" evidence="1">
    <location>
        <begin position="593"/>
        <end position="614"/>
    </location>
</feature>
<dbReference type="PANTHER" id="PTHR13800:SF1">
    <property type="entry name" value="TRANSIENT RECEPTOR POTENTIAL CATION CHANNEL TRPM"/>
    <property type="match status" value="1"/>
</dbReference>
<dbReference type="PANTHER" id="PTHR13800">
    <property type="entry name" value="TRANSIENT RECEPTOR POTENTIAL CATION CHANNEL, SUBFAMILY M, MEMBER 6"/>
    <property type="match status" value="1"/>
</dbReference>
<dbReference type="EMBL" id="CAJNOQ010004528">
    <property type="protein sequence ID" value="CAF1063602.1"/>
    <property type="molecule type" value="Genomic_DNA"/>
</dbReference>
<keyword evidence="5" id="KW-1185">Reference proteome</keyword>
<feature type="non-terminal residue" evidence="3">
    <location>
        <position position="1"/>
    </location>
</feature>
<dbReference type="GO" id="GO:0030001">
    <property type="term" value="P:metal ion transport"/>
    <property type="evidence" value="ECO:0007669"/>
    <property type="project" value="TreeGrafter"/>
</dbReference>
<protein>
    <submittedName>
        <fullName evidence="3">Uncharacterized protein</fullName>
    </submittedName>
</protein>
<evidence type="ECO:0000313" key="3">
    <source>
        <dbReference type="EMBL" id="CAF1063602.1"/>
    </source>
</evidence>
<reference evidence="3" key="1">
    <citation type="submission" date="2021-02" db="EMBL/GenBank/DDBJ databases">
        <authorList>
            <person name="Nowell W R."/>
        </authorList>
    </citation>
    <scope>NUCLEOTIDE SEQUENCE</scope>
</reference>
<keyword evidence="2" id="KW-0812">Transmembrane</keyword>
<dbReference type="GO" id="GO:0005886">
    <property type="term" value="C:plasma membrane"/>
    <property type="evidence" value="ECO:0007669"/>
    <property type="project" value="TreeGrafter"/>
</dbReference>
<evidence type="ECO:0000256" key="2">
    <source>
        <dbReference type="SAM" id="Phobius"/>
    </source>
</evidence>
<dbReference type="GO" id="GO:0005261">
    <property type="term" value="F:monoatomic cation channel activity"/>
    <property type="evidence" value="ECO:0007669"/>
    <property type="project" value="TreeGrafter"/>
</dbReference>
<proteinExistence type="predicted"/>
<dbReference type="EMBL" id="CAJOBC010004527">
    <property type="protein sequence ID" value="CAF3831609.1"/>
    <property type="molecule type" value="Genomic_DNA"/>
</dbReference>
<sequence>NVIVAELIGCKIYDQAIERVSRSDLRQWYTKQKETFDHRATSIIDKCYDVDETFALQILETKATAFFNYSPIELATGNNCRCREFISSKTFERYTDKIWYGAMAERRHRRRTLNLLFLLLTINPFLIFNSYIDDILTPEKQNYVVLVDYFPLNNNHGKRDGFSNIKIPVTEIILHIFIWSLIIEEVTENIYVYRFVRVVPSSITRIPSLQQSWSEINNDIFHLSSYALITTDSQVIWSSTSDKVYTLTRNGAGLWSWQVLWDVVDWGIWKIFGQVDRYNVPQSDGNSVSINNNAYGVIAYILTIIFTCVAAVLLINILVALFNKKIDKIDPRKAWCYHRYLLLKEYSRMSPLPPPFSLIYYTLDLIWKIIKLFRNRSIGTEYGTLDDTSDLNSNIYNLVVFDATDQIRRDGIIHSISINFRTPPCSSNPHIILYKISSVTLPNKLAQNNEEKGMEFRIEDQYDIIVGIERRTGIQTFDFVNMPIEKDKYLGIYFAPGSGYPFSVTRNQYFTKFDKDLLYSTRLFTHCPTKGITMSFKLTAVNYSIDDLITALSKPKSRQTLDGDELDEYKKRDNMLREQYVAHNFRKEIIQSIKNQEKADRMQENDDATNGSSK</sequence>
<evidence type="ECO:0000313" key="5">
    <source>
        <dbReference type="Proteomes" id="UP000663829"/>
    </source>
</evidence>
<dbReference type="Proteomes" id="UP000663829">
    <property type="component" value="Unassembled WGS sequence"/>
</dbReference>
<dbReference type="AlphaFoldDB" id="A0A814LBJ8"/>
<organism evidence="3 5">
    <name type="scientific">Didymodactylos carnosus</name>
    <dbReference type="NCBI Taxonomy" id="1234261"/>
    <lineage>
        <taxon>Eukaryota</taxon>
        <taxon>Metazoa</taxon>
        <taxon>Spiralia</taxon>
        <taxon>Gnathifera</taxon>
        <taxon>Rotifera</taxon>
        <taxon>Eurotatoria</taxon>
        <taxon>Bdelloidea</taxon>
        <taxon>Philodinida</taxon>
        <taxon>Philodinidae</taxon>
        <taxon>Didymodactylos</taxon>
    </lineage>
</organism>
<evidence type="ECO:0000256" key="1">
    <source>
        <dbReference type="SAM" id="MobiDB-lite"/>
    </source>
</evidence>
<evidence type="ECO:0000313" key="4">
    <source>
        <dbReference type="EMBL" id="CAF3831609.1"/>
    </source>
</evidence>
<feature type="transmembrane region" description="Helical" evidence="2">
    <location>
        <begin position="113"/>
        <end position="132"/>
    </location>
</feature>
<dbReference type="Proteomes" id="UP000681722">
    <property type="component" value="Unassembled WGS sequence"/>
</dbReference>
<feature type="compositionally biased region" description="Basic and acidic residues" evidence="1">
    <location>
        <begin position="593"/>
        <end position="604"/>
    </location>
</feature>